<reference evidence="1" key="1">
    <citation type="submission" date="2020-08" db="EMBL/GenBank/DDBJ databases">
        <title>Lewinella bacteria from marine environments.</title>
        <authorList>
            <person name="Zhong Y."/>
        </authorList>
    </citation>
    <scope>NUCLEOTIDE SEQUENCE</scope>
    <source>
        <strain evidence="1">KCTC 42187</strain>
    </source>
</reference>
<dbReference type="PANTHER" id="PTHR43194">
    <property type="entry name" value="HYDROLASE ALPHA/BETA FOLD FAMILY"/>
    <property type="match status" value="1"/>
</dbReference>
<evidence type="ECO:0000313" key="1">
    <source>
        <dbReference type="EMBL" id="MBC6993738.1"/>
    </source>
</evidence>
<dbReference type="EMBL" id="JACSIT010000076">
    <property type="protein sequence ID" value="MBC6993738.1"/>
    <property type="molecule type" value="Genomic_DNA"/>
</dbReference>
<name>A0A923PM73_9BACT</name>
<dbReference type="InterPro" id="IPR029058">
    <property type="entry name" value="AB_hydrolase_fold"/>
</dbReference>
<comment type="caution">
    <text evidence="1">The sequence shown here is derived from an EMBL/GenBank/DDBJ whole genome shotgun (WGS) entry which is preliminary data.</text>
</comment>
<gene>
    <name evidence="1" type="ORF">H9S92_06175</name>
</gene>
<dbReference type="SUPFAM" id="SSF53474">
    <property type="entry name" value="alpha/beta-Hydrolases"/>
    <property type="match status" value="1"/>
</dbReference>
<dbReference type="GO" id="GO:0016787">
    <property type="term" value="F:hydrolase activity"/>
    <property type="evidence" value="ECO:0007669"/>
    <property type="project" value="UniProtKB-KW"/>
</dbReference>
<accession>A0A923PM73</accession>
<dbReference type="Gene3D" id="3.40.50.1820">
    <property type="entry name" value="alpha/beta hydrolase"/>
    <property type="match status" value="1"/>
</dbReference>
<sequence length="365" mass="40425">MRVGFYLMLITMFTDCKDATSSAPSDATEGLLAIKEQGSFFVGGSVKTAPGVFDPIAHGFFNPSSQASEGQTLHGDHAYVFYQVPADAREHPIVMWHGYGQFSKTWETTPDGREGFQNIFLRRNWPVYVLDQPRRGRAGRSSEPVTIDARPSDQLWFGIFRLGVYPDFYPGVQFKQDAETVDQYFRQITPDIGPLDIDLNVAAVIELLERTGPSILMTHSHSGGMGWLTALRSDKVAGIVCFEPGSNFPFPEDKVPEPINYLGGVLSARGVPDADFTRLTKIPIVIYYGDNIPREPSGKPGEEQWTAALAMAEKWRDAVNDRGGDVSLVYLPDVGITGNTHFPFSDLNNLEIADLVSNWLAEKKL</sequence>
<dbReference type="CDD" id="cd12810">
    <property type="entry name" value="Esterase_713_like-3"/>
    <property type="match status" value="1"/>
</dbReference>
<keyword evidence="2" id="KW-1185">Reference proteome</keyword>
<keyword evidence="1" id="KW-0378">Hydrolase</keyword>
<evidence type="ECO:0000313" key="2">
    <source>
        <dbReference type="Proteomes" id="UP000650081"/>
    </source>
</evidence>
<dbReference type="RefSeq" id="WP_187465861.1">
    <property type="nucleotide sequence ID" value="NZ_JACSIT010000076.1"/>
</dbReference>
<dbReference type="PANTHER" id="PTHR43194:SF5">
    <property type="entry name" value="PIMELOYL-[ACYL-CARRIER PROTEIN] METHYL ESTER ESTERASE"/>
    <property type="match status" value="1"/>
</dbReference>
<proteinExistence type="predicted"/>
<organism evidence="1 2">
    <name type="scientific">Neolewinella lacunae</name>
    <dbReference type="NCBI Taxonomy" id="1517758"/>
    <lineage>
        <taxon>Bacteria</taxon>
        <taxon>Pseudomonadati</taxon>
        <taxon>Bacteroidota</taxon>
        <taxon>Saprospiria</taxon>
        <taxon>Saprospirales</taxon>
        <taxon>Lewinellaceae</taxon>
        <taxon>Neolewinella</taxon>
    </lineage>
</organism>
<protein>
    <submittedName>
        <fullName evidence="1">Alpha/beta fold hydrolase</fullName>
    </submittedName>
</protein>
<dbReference type="AlphaFoldDB" id="A0A923PM73"/>
<dbReference type="InterPro" id="IPR050228">
    <property type="entry name" value="Carboxylesterase_BioH"/>
</dbReference>
<dbReference type="Proteomes" id="UP000650081">
    <property type="component" value="Unassembled WGS sequence"/>
</dbReference>